<dbReference type="GO" id="GO:0030694">
    <property type="term" value="C:bacterial-type flagellum basal body, rod"/>
    <property type="evidence" value="ECO:0007669"/>
    <property type="project" value="InterPro"/>
</dbReference>
<comment type="caution">
    <text evidence="8">The sequence shown here is derived from an EMBL/GenBank/DDBJ whole genome shotgun (WGS) entry which is preliminary data.</text>
</comment>
<comment type="subunit">
    <text evidence="6">The basal body constitutes a major portion of the flagellar organelle and consists of a number of rings mounted on a central rod.</text>
</comment>
<keyword evidence="8" id="KW-0282">Flagellum</keyword>
<evidence type="ECO:0000313" key="8">
    <source>
        <dbReference type="EMBL" id="TGG96000.1"/>
    </source>
</evidence>
<gene>
    <name evidence="8" type="primary">flgB</name>
    <name evidence="8" type="ORF">E4656_06280</name>
</gene>
<comment type="function">
    <text evidence="5 6">Structural component of flagellum, the bacterial motility apparatus. Part of the rod structure of flagellar basal body.</text>
</comment>
<dbReference type="Proteomes" id="UP000297475">
    <property type="component" value="Unassembled WGS sequence"/>
</dbReference>
<dbReference type="NCBIfam" id="TIGR01396">
    <property type="entry name" value="FlgB"/>
    <property type="match status" value="1"/>
</dbReference>
<keyword evidence="9" id="KW-1185">Reference proteome</keyword>
<evidence type="ECO:0000256" key="4">
    <source>
        <dbReference type="ARBA" id="ARBA00023143"/>
    </source>
</evidence>
<dbReference type="InterPro" id="IPR001444">
    <property type="entry name" value="Flag_bb_rod_N"/>
</dbReference>
<evidence type="ECO:0000313" key="9">
    <source>
        <dbReference type="Proteomes" id="UP000297475"/>
    </source>
</evidence>
<dbReference type="AlphaFoldDB" id="A0A4Z0WG41"/>
<evidence type="ECO:0000256" key="6">
    <source>
        <dbReference type="PIRNR" id="PIRNR002889"/>
    </source>
</evidence>
<keyword evidence="8" id="KW-0966">Cell projection</keyword>
<dbReference type="PROSITE" id="PS00588">
    <property type="entry name" value="FLAGELLA_BB_ROD"/>
    <property type="match status" value="1"/>
</dbReference>
<reference evidence="8 9" key="1">
    <citation type="submission" date="2019-04" db="EMBL/GenBank/DDBJ databases">
        <title>Natronospirillum operosus gen. nov., sp. nov., a haloalkaliphilic satellite isolated from decaying biomass of laboratory culture of cyanobacterium Geitlerinema sp. and proposal of Natronospirillaceae fam. nov. and Saccharospirillaceae fam. nov.</title>
        <authorList>
            <person name="Kevbrin V."/>
            <person name="Boltyanskaya Y."/>
            <person name="Koziaeva V."/>
            <person name="Grouzdev D.S."/>
            <person name="Park M."/>
            <person name="Cho J."/>
        </authorList>
    </citation>
    <scope>NUCLEOTIDE SEQUENCE [LARGE SCALE GENOMIC DNA]</scope>
    <source>
        <strain evidence="8 9">G-116</strain>
    </source>
</reference>
<keyword evidence="8" id="KW-0969">Cilium</keyword>
<feature type="domain" description="Flagellar basal body rod protein N-terminal" evidence="7">
    <location>
        <begin position="13"/>
        <end position="40"/>
    </location>
</feature>
<comment type="subcellular location">
    <subcellularLocation>
        <location evidence="1 6">Bacterial flagellum basal body</location>
    </subcellularLocation>
</comment>
<evidence type="ECO:0000256" key="2">
    <source>
        <dbReference type="ARBA" id="ARBA00009677"/>
    </source>
</evidence>
<keyword evidence="4 6" id="KW-0975">Bacterial flagellum</keyword>
<proteinExistence type="inferred from homology"/>
<dbReference type="PANTHER" id="PTHR30435">
    <property type="entry name" value="FLAGELLAR PROTEIN"/>
    <property type="match status" value="1"/>
</dbReference>
<dbReference type="Pfam" id="PF00460">
    <property type="entry name" value="Flg_bb_rod"/>
    <property type="match status" value="1"/>
</dbReference>
<dbReference type="GO" id="GO:0071978">
    <property type="term" value="P:bacterial-type flagellum-dependent swarming motility"/>
    <property type="evidence" value="ECO:0007669"/>
    <property type="project" value="TreeGrafter"/>
</dbReference>
<comment type="similarity">
    <text evidence="2 6">Belongs to the flagella basal body rod proteins family.</text>
</comment>
<dbReference type="InterPro" id="IPR019776">
    <property type="entry name" value="Flagellar_basal_body_rod_CS"/>
</dbReference>
<dbReference type="EMBL" id="SRMF01000001">
    <property type="protein sequence ID" value="TGG96000.1"/>
    <property type="molecule type" value="Genomic_DNA"/>
</dbReference>
<sequence>MSALGFNNSLGIHPTALTTRAERSEVLANNLANSDTPGFKARDFDFQAVLRGEVEQRRSLSVNRTNARHLEGRATAEQQLDFRVPHQPAIDGNTVDPHYEHAQFTENALSYDASFEFLNSKFMGLRNALRGE</sequence>
<accession>A0A4Z0WG41</accession>
<evidence type="ECO:0000256" key="3">
    <source>
        <dbReference type="ARBA" id="ARBA00014376"/>
    </source>
</evidence>
<dbReference type="RefSeq" id="WP_135482119.1">
    <property type="nucleotide sequence ID" value="NZ_SRMF01000001.1"/>
</dbReference>
<protein>
    <recommendedName>
        <fullName evidence="3 6">Flagellar basal body rod protein FlgB</fullName>
    </recommendedName>
</protein>
<name>A0A4Z0WG41_9GAMM</name>
<organism evidence="8 9">
    <name type="scientific">Natronospirillum operosum</name>
    <dbReference type="NCBI Taxonomy" id="2759953"/>
    <lineage>
        <taxon>Bacteria</taxon>
        <taxon>Pseudomonadati</taxon>
        <taxon>Pseudomonadota</taxon>
        <taxon>Gammaproteobacteria</taxon>
        <taxon>Oceanospirillales</taxon>
        <taxon>Natronospirillaceae</taxon>
        <taxon>Natronospirillum</taxon>
    </lineage>
</organism>
<dbReference type="PIRSF" id="PIRSF002889">
    <property type="entry name" value="Rod_FlgB"/>
    <property type="match status" value="1"/>
</dbReference>
<evidence type="ECO:0000259" key="7">
    <source>
        <dbReference type="Pfam" id="PF00460"/>
    </source>
</evidence>
<evidence type="ECO:0000256" key="5">
    <source>
        <dbReference type="ARBA" id="ARBA00024934"/>
    </source>
</evidence>
<dbReference type="OrthoDB" id="9792068at2"/>
<evidence type="ECO:0000256" key="1">
    <source>
        <dbReference type="ARBA" id="ARBA00004117"/>
    </source>
</evidence>
<dbReference type="PANTHER" id="PTHR30435:SF12">
    <property type="entry name" value="FLAGELLAR BASAL BODY ROD PROTEIN FLGB"/>
    <property type="match status" value="1"/>
</dbReference>
<dbReference type="InterPro" id="IPR006300">
    <property type="entry name" value="FlgB"/>
</dbReference>